<comment type="caution">
    <text evidence="2">The sequence shown here is derived from an EMBL/GenBank/DDBJ whole genome shotgun (WGS) entry which is preliminary data.</text>
</comment>
<proteinExistence type="predicted"/>
<dbReference type="EMBL" id="MU154826">
    <property type="protein sequence ID" value="KAF9487065.1"/>
    <property type="molecule type" value="Genomic_DNA"/>
</dbReference>
<feature type="region of interest" description="Disordered" evidence="1">
    <location>
        <begin position="48"/>
        <end position="101"/>
    </location>
</feature>
<name>A0A9P5ZI59_PLEER</name>
<evidence type="ECO:0000313" key="3">
    <source>
        <dbReference type="Proteomes" id="UP000807025"/>
    </source>
</evidence>
<evidence type="ECO:0000256" key="1">
    <source>
        <dbReference type="SAM" id="MobiDB-lite"/>
    </source>
</evidence>
<reference evidence="2" key="1">
    <citation type="submission" date="2020-11" db="EMBL/GenBank/DDBJ databases">
        <authorList>
            <consortium name="DOE Joint Genome Institute"/>
            <person name="Ahrendt S."/>
            <person name="Riley R."/>
            <person name="Andreopoulos W."/>
            <person name="Labutti K."/>
            <person name="Pangilinan J."/>
            <person name="Ruiz-Duenas F.J."/>
            <person name="Barrasa J.M."/>
            <person name="Sanchez-Garcia M."/>
            <person name="Camarero S."/>
            <person name="Miyauchi S."/>
            <person name="Serrano A."/>
            <person name="Linde D."/>
            <person name="Babiker R."/>
            <person name="Drula E."/>
            <person name="Ayuso-Fernandez I."/>
            <person name="Pacheco R."/>
            <person name="Padilla G."/>
            <person name="Ferreira P."/>
            <person name="Barriuso J."/>
            <person name="Kellner H."/>
            <person name="Castanera R."/>
            <person name="Alfaro M."/>
            <person name="Ramirez L."/>
            <person name="Pisabarro A.G."/>
            <person name="Kuo A."/>
            <person name="Tritt A."/>
            <person name="Lipzen A."/>
            <person name="He G."/>
            <person name="Yan M."/>
            <person name="Ng V."/>
            <person name="Cullen D."/>
            <person name="Martin F."/>
            <person name="Rosso M.-N."/>
            <person name="Henrissat B."/>
            <person name="Hibbett D."/>
            <person name="Martinez A.T."/>
            <person name="Grigoriev I.V."/>
        </authorList>
    </citation>
    <scope>NUCLEOTIDE SEQUENCE</scope>
    <source>
        <strain evidence="2">ATCC 90797</strain>
    </source>
</reference>
<dbReference type="Proteomes" id="UP000807025">
    <property type="component" value="Unassembled WGS sequence"/>
</dbReference>
<feature type="compositionally biased region" description="Basic and acidic residues" evidence="1">
    <location>
        <begin position="62"/>
        <end position="75"/>
    </location>
</feature>
<dbReference type="AlphaFoldDB" id="A0A9P5ZI59"/>
<protein>
    <submittedName>
        <fullName evidence="2">Uncharacterized protein</fullName>
    </submittedName>
</protein>
<keyword evidence="3" id="KW-1185">Reference proteome</keyword>
<sequence>MNMEAVLTRSTQSLEPITGFDTHHPDNYEWVAEQNTWMHPAVEAMAHSGIYDDDEPSLSDEEDHRCRNQRKDKSRAAGGNDKPNWPELGPPGQASYSEAVSMHGYDTHHTCSMTNWAPGLTGTNNVPMP</sequence>
<accession>A0A9P5ZI59</accession>
<feature type="compositionally biased region" description="Acidic residues" evidence="1">
    <location>
        <begin position="51"/>
        <end position="61"/>
    </location>
</feature>
<organism evidence="2 3">
    <name type="scientific">Pleurotus eryngii</name>
    <name type="common">Boletus of the steppes</name>
    <dbReference type="NCBI Taxonomy" id="5323"/>
    <lineage>
        <taxon>Eukaryota</taxon>
        <taxon>Fungi</taxon>
        <taxon>Dikarya</taxon>
        <taxon>Basidiomycota</taxon>
        <taxon>Agaricomycotina</taxon>
        <taxon>Agaricomycetes</taxon>
        <taxon>Agaricomycetidae</taxon>
        <taxon>Agaricales</taxon>
        <taxon>Pleurotineae</taxon>
        <taxon>Pleurotaceae</taxon>
        <taxon>Pleurotus</taxon>
    </lineage>
</organism>
<gene>
    <name evidence="2" type="ORF">BDN71DRAFT_1437122</name>
</gene>
<evidence type="ECO:0000313" key="2">
    <source>
        <dbReference type="EMBL" id="KAF9487065.1"/>
    </source>
</evidence>